<evidence type="ECO:0000313" key="2">
    <source>
        <dbReference type="Proteomes" id="UP000676325"/>
    </source>
</evidence>
<protein>
    <submittedName>
        <fullName evidence="1">Uncharacterized protein</fullName>
    </submittedName>
</protein>
<dbReference type="EMBL" id="JAGSOH010000003">
    <property type="protein sequence ID" value="MBR7825107.1"/>
    <property type="molecule type" value="Genomic_DNA"/>
</dbReference>
<name>A0A941E624_9ACTN</name>
<evidence type="ECO:0000313" key="1">
    <source>
        <dbReference type="EMBL" id="MBR7825107.1"/>
    </source>
</evidence>
<dbReference type="AlphaFoldDB" id="A0A941E624"/>
<keyword evidence="2" id="KW-1185">Reference proteome</keyword>
<sequence length="136" mass="14913">MTPALDLKAENGDDIGYLYLGYFSSCRSAYAELHITSSANAAVVSTAAVYIEDTVTNVHFGYLETNTVSTNGGWADSEFIPIDQNNEQDIYYNATPVTFIYYGAFHCDGVGWTHNFYNGSNSWWNTGAGQGGWCSN</sequence>
<organism evidence="1 2">
    <name type="scientific">Actinospica acidithermotolerans</name>
    <dbReference type="NCBI Taxonomy" id="2828514"/>
    <lineage>
        <taxon>Bacteria</taxon>
        <taxon>Bacillati</taxon>
        <taxon>Actinomycetota</taxon>
        <taxon>Actinomycetes</taxon>
        <taxon>Catenulisporales</taxon>
        <taxon>Actinospicaceae</taxon>
        <taxon>Actinospica</taxon>
    </lineage>
</organism>
<dbReference type="Proteomes" id="UP000676325">
    <property type="component" value="Unassembled WGS sequence"/>
</dbReference>
<dbReference type="RefSeq" id="WP_212516266.1">
    <property type="nucleotide sequence ID" value="NZ_JAGSOH010000003.1"/>
</dbReference>
<gene>
    <name evidence="1" type="ORF">KDK95_02225</name>
</gene>
<proteinExistence type="predicted"/>
<accession>A0A941E624</accession>
<reference evidence="1" key="1">
    <citation type="submission" date="2021-04" db="EMBL/GenBank/DDBJ databases">
        <title>Genome based classification of Actinospica acidithermotolerans sp. nov., an actinobacterium isolated from an Indonesian hot spring.</title>
        <authorList>
            <person name="Kusuma A.B."/>
            <person name="Putra K.E."/>
            <person name="Nafisah S."/>
            <person name="Loh J."/>
            <person name="Nouioui I."/>
            <person name="Goodfellow M."/>
        </authorList>
    </citation>
    <scope>NUCLEOTIDE SEQUENCE</scope>
    <source>
        <strain evidence="1">MGRD01-02</strain>
    </source>
</reference>
<comment type="caution">
    <text evidence="1">The sequence shown here is derived from an EMBL/GenBank/DDBJ whole genome shotgun (WGS) entry which is preliminary data.</text>
</comment>